<evidence type="ECO:0000313" key="1">
    <source>
        <dbReference type="EMBL" id="KAJ9113428.1"/>
    </source>
</evidence>
<protein>
    <submittedName>
        <fullName evidence="1">Uncharacterized protein</fullName>
    </submittedName>
</protein>
<reference evidence="1" key="1">
    <citation type="submission" date="2023-04" db="EMBL/GenBank/DDBJ databases">
        <title>Draft Genome sequencing of Naganishia species isolated from polar environments using Oxford Nanopore Technology.</title>
        <authorList>
            <person name="Leo P."/>
            <person name="Venkateswaran K."/>
        </authorList>
    </citation>
    <scope>NUCLEOTIDE SEQUENCE</scope>
    <source>
        <strain evidence="1">MNA-CCFEE 5261</strain>
    </source>
</reference>
<dbReference type="EMBL" id="JASBWR010000002">
    <property type="protein sequence ID" value="KAJ9113428.1"/>
    <property type="molecule type" value="Genomic_DNA"/>
</dbReference>
<keyword evidence="2" id="KW-1185">Reference proteome</keyword>
<proteinExistence type="predicted"/>
<organism evidence="1 2">
    <name type="scientific">Naganishia cerealis</name>
    <dbReference type="NCBI Taxonomy" id="610337"/>
    <lineage>
        <taxon>Eukaryota</taxon>
        <taxon>Fungi</taxon>
        <taxon>Dikarya</taxon>
        <taxon>Basidiomycota</taxon>
        <taxon>Agaricomycotina</taxon>
        <taxon>Tremellomycetes</taxon>
        <taxon>Filobasidiales</taxon>
        <taxon>Filobasidiaceae</taxon>
        <taxon>Naganishia</taxon>
    </lineage>
</organism>
<name>A0ACC2WPN2_9TREE</name>
<sequence length="262" mass="28542">MPSEMANKCGATSEVHGMDIRTPAQRPIQILASSATTMDKATVHQAIRDDKFLLAKELIREHPKLVNEQDEDGRLPLHWAVSGGDVDMVAFLAANMTQAEIDDMVDNSGWTPVHIAAAIGRSDILDVLLTHDPVPDIDLATGSGTTALHLAVSKNHYDVVKQLIQKYHCSTRTKDKLGRTAMHRAAAIGSQPIVRTLVDARANINAKDSDGWTPMHHALAEGHGDVAKLLRECGGDPEIRNNDGQLPVQVAVDDNVRKYFSE</sequence>
<dbReference type="Proteomes" id="UP001241377">
    <property type="component" value="Unassembled WGS sequence"/>
</dbReference>
<comment type="caution">
    <text evidence="1">The sequence shown here is derived from an EMBL/GenBank/DDBJ whole genome shotgun (WGS) entry which is preliminary data.</text>
</comment>
<evidence type="ECO:0000313" key="2">
    <source>
        <dbReference type="Proteomes" id="UP001241377"/>
    </source>
</evidence>
<accession>A0ACC2WPN2</accession>
<gene>
    <name evidence="1" type="ORF">QFC19_000348</name>
</gene>